<dbReference type="InterPro" id="IPR000868">
    <property type="entry name" value="Isochorismatase-like_dom"/>
</dbReference>
<evidence type="ECO:0000313" key="3">
    <source>
        <dbReference type="Proteomes" id="UP000777265"/>
    </source>
</evidence>
<dbReference type="PANTHER" id="PTHR14119">
    <property type="entry name" value="HYDROLASE"/>
    <property type="match status" value="1"/>
</dbReference>
<dbReference type="Gene3D" id="3.40.50.850">
    <property type="entry name" value="Isochorismatase-like"/>
    <property type="match status" value="1"/>
</dbReference>
<accession>A0A971M0Y7</accession>
<dbReference type="AlphaFoldDB" id="A0A971M0Y7"/>
<dbReference type="InterPro" id="IPR050993">
    <property type="entry name" value="Isochorismatase_domain"/>
</dbReference>
<dbReference type="Pfam" id="PF00857">
    <property type="entry name" value="Isochorismatase"/>
    <property type="match status" value="1"/>
</dbReference>
<feature type="domain" description="Isochorismatase-like" evidence="1">
    <location>
        <begin position="18"/>
        <end position="163"/>
    </location>
</feature>
<dbReference type="EMBL" id="JAAYEE010000020">
    <property type="protein sequence ID" value="NLW34092.1"/>
    <property type="molecule type" value="Genomic_DNA"/>
</dbReference>
<dbReference type="SUPFAM" id="SSF52499">
    <property type="entry name" value="Isochorismatase-like hydrolases"/>
    <property type="match status" value="1"/>
</dbReference>
<dbReference type="InterPro" id="IPR036380">
    <property type="entry name" value="Isochorismatase-like_sf"/>
</dbReference>
<sequence>MEENLIPRSALLERDDCVLVVIDMQEKLLPVIAGHQEVLQNVLRLMRFCRIAGMPVVVTEQEKLGPSVHQVREEAATTPAIQKIHFNCFLSDDFARTLETMRRATLILAGVEAHICVAQTALYSPPRFNVHVVADAVGSRTPDNRQIALQRMRQAGTTITSTEMFIYEVLERAGTEEFKAALQLVK</sequence>
<protein>
    <submittedName>
        <fullName evidence="2">Isochorismatase family protein</fullName>
    </submittedName>
</protein>
<proteinExistence type="predicted"/>
<reference evidence="2" key="1">
    <citation type="journal article" date="2020" name="Biotechnol. Biofuels">
        <title>New insights from the biogas microbiome by comprehensive genome-resolved metagenomics of nearly 1600 species originating from multiple anaerobic digesters.</title>
        <authorList>
            <person name="Campanaro S."/>
            <person name="Treu L."/>
            <person name="Rodriguez-R L.M."/>
            <person name="Kovalovszki A."/>
            <person name="Ziels R.M."/>
            <person name="Maus I."/>
            <person name="Zhu X."/>
            <person name="Kougias P.G."/>
            <person name="Basile A."/>
            <person name="Luo G."/>
            <person name="Schluter A."/>
            <person name="Konstantinidis K.T."/>
            <person name="Angelidaki I."/>
        </authorList>
    </citation>
    <scope>NUCLEOTIDE SEQUENCE</scope>
    <source>
        <strain evidence="2">AS06rmzACSIP_7</strain>
    </source>
</reference>
<comment type="caution">
    <text evidence="2">The sequence shown here is derived from an EMBL/GenBank/DDBJ whole genome shotgun (WGS) entry which is preliminary data.</text>
</comment>
<gene>
    <name evidence="2" type="ORF">GXY80_01220</name>
</gene>
<name>A0A971M0Y7_9BACT</name>
<dbReference type="PANTHER" id="PTHR14119:SF3">
    <property type="entry name" value="ISOCHORISMATASE DOMAIN-CONTAINING PROTEIN 2"/>
    <property type="match status" value="1"/>
</dbReference>
<evidence type="ECO:0000259" key="1">
    <source>
        <dbReference type="Pfam" id="PF00857"/>
    </source>
</evidence>
<reference evidence="2" key="2">
    <citation type="submission" date="2020-01" db="EMBL/GenBank/DDBJ databases">
        <authorList>
            <person name="Campanaro S."/>
        </authorList>
    </citation>
    <scope>NUCLEOTIDE SEQUENCE</scope>
    <source>
        <strain evidence="2">AS06rmzACSIP_7</strain>
    </source>
</reference>
<organism evidence="2 3">
    <name type="scientific">Syntrophorhabdus aromaticivorans</name>
    <dbReference type="NCBI Taxonomy" id="328301"/>
    <lineage>
        <taxon>Bacteria</taxon>
        <taxon>Pseudomonadati</taxon>
        <taxon>Thermodesulfobacteriota</taxon>
        <taxon>Syntrophorhabdia</taxon>
        <taxon>Syntrophorhabdales</taxon>
        <taxon>Syntrophorhabdaceae</taxon>
        <taxon>Syntrophorhabdus</taxon>
    </lineage>
</organism>
<dbReference type="Proteomes" id="UP000777265">
    <property type="component" value="Unassembled WGS sequence"/>
</dbReference>
<evidence type="ECO:0000313" key="2">
    <source>
        <dbReference type="EMBL" id="NLW34092.1"/>
    </source>
</evidence>